<reference evidence="1" key="1">
    <citation type="submission" date="2020-08" db="EMBL/GenBank/DDBJ databases">
        <title>Genome sequencing and assembly of the red palm weevil Rhynchophorus ferrugineus.</title>
        <authorList>
            <person name="Dias G.B."/>
            <person name="Bergman C.M."/>
            <person name="Manee M."/>
        </authorList>
    </citation>
    <scope>NUCLEOTIDE SEQUENCE</scope>
    <source>
        <strain evidence="1">AA-2017</strain>
        <tissue evidence="1">Whole larva</tissue>
    </source>
</reference>
<sequence>TSSPLDYSRLLTNMRATDLQHPDHLRQYQNLIVYS</sequence>
<feature type="non-terminal residue" evidence="1">
    <location>
        <position position="1"/>
    </location>
</feature>
<evidence type="ECO:0000313" key="1">
    <source>
        <dbReference type="EMBL" id="KAF7270981.1"/>
    </source>
</evidence>
<dbReference type="AlphaFoldDB" id="A0A834I2E5"/>
<organism evidence="1 2">
    <name type="scientific">Rhynchophorus ferrugineus</name>
    <name type="common">Red palm weevil</name>
    <name type="synonym">Curculio ferrugineus</name>
    <dbReference type="NCBI Taxonomy" id="354439"/>
    <lineage>
        <taxon>Eukaryota</taxon>
        <taxon>Metazoa</taxon>
        <taxon>Ecdysozoa</taxon>
        <taxon>Arthropoda</taxon>
        <taxon>Hexapoda</taxon>
        <taxon>Insecta</taxon>
        <taxon>Pterygota</taxon>
        <taxon>Neoptera</taxon>
        <taxon>Endopterygota</taxon>
        <taxon>Coleoptera</taxon>
        <taxon>Polyphaga</taxon>
        <taxon>Cucujiformia</taxon>
        <taxon>Curculionidae</taxon>
        <taxon>Dryophthorinae</taxon>
        <taxon>Rhynchophorus</taxon>
    </lineage>
</organism>
<name>A0A834I2E5_RHYFE</name>
<dbReference type="Proteomes" id="UP000625711">
    <property type="component" value="Unassembled WGS sequence"/>
</dbReference>
<proteinExistence type="predicted"/>
<accession>A0A834I2E5</accession>
<evidence type="ECO:0000313" key="2">
    <source>
        <dbReference type="Proteomes" id="UP000625711"/>
    </source>
</evidence>
<comment type="caution">
    <text evidence="1">The sequence shown here is derived from an EMBL/GenBank/DDBJ whole genome shotgun (WGS) entry which is preliminary data.</text>
</comment>
<gene>
    <name evidence="1" type="ORF">GWI33_016078</name>
</gene>
<dbReference type="EMBL" id="JAACXV010014029">
    <property type="protein sequence ID" value="KAF7270981.1"/>
    <property type="molecule type" value="Genomic_DNA"/>
</dbReference>
<protein>
    <submittedName>
        <fullName evidence="1">Uncharacterized protein</fullName>
    </submittedName>
</protein>
<keyword evidence="2" id="KW-1185">Reference proteome</keyword>